<feature type="compositionally biased region" description="Gly residues" evidence="3">
    <location>
        <begin position="343"/>
        <end position="359"/>
    </location>
</feature>
<organism evidence="6">
    <name type="scientific">Volvox carteri f. nagariensis</name>
    <dbReference type="NCBI Taxonomy" id="3068"/>
    <lineage>
        <taxon>Eukaryota</taxon>
        <taxon>Viridiplantae</taxon>
        <taxon>Chlorophyta</taxon>
        <taxon>core chlorophytes</taxon>
        <taxon>Chlorophyceae</taxon>
        <taxon>CS clade</taxon>
        <taxon>Chlamydomonadales</taxon>
        <taxon>Volvocaceae</taxon>
        <taxon>Volvox</taxon>
    </lineage>
</organism>
<evidence type="ECO:0000256" key="1">
    <source>
        <dbReference type="ARBA" id="ARBA00004123"/>
    </source>
</evidence>
<feature type="compositionally biased region" description="Basic and acidic residues" evidence="3">
    <location>
        <begin position="183"/>
        <end position="206"/>
    </location>
</feature>
<dbReference type="Proteomes" id="UP000001058">
    <property type="component" value="Unassembled WGS sequence"/>
</dbReference>
<dbReference type="PANTHER" id="PTHR46094">
    <property type="entry name" value="INTEGRATOR COMPLEX SUBUNIT 9"/>
    <property type="match status" value="1"/>
</dbReference>
<dbReference type="GeneID" id="9620865"/>
<evidence type="ECO:0000313" key="5">
    <source>
        <dbReference type="EMBL" id="EFJ50967.1"/>
    </source>
</evidence>
<feature type="region of interest" description="Disordered" evidence="3">
    <location>
        <begin position="35"/>
        <end position="90"/>
    </location>
</feature>
<feature type="compositionally biased region" description="Low complexity" evidence="3">
    <location>
        <begin position="40"/>
        <end position="57"/>
    </location>
</feature>
<dbReference type="STRING" id="3068.D8TNC8"/>
<keyword evidence="2" id="KW-0539">Nucleus</keyword>
<dbReference type="SUPFAM" id="SSF56281">
    <property type="entry name" value="Metallo-hydrolase/oxidoreductase"/>
    <property type="match status" value="1"/>
</dbReference>
<feature type="compositionally biased region" description="Pro residues" evidence="3">
    <location>
        <begin position="144"/>
        <end position="153"/>
    </location>
</feature>
<dbReference type="InParanoid" id="D8TNC8"/>
<comment type="subcellular location">
    <subcellularLocation>
        <location evidence="1">Nucleus</location>
    </subcellularLocation>
</comment>
<keyword evidence="4" id="KW-0472">Membrane</keyword>
<evidence type="ECO:0008006" key="7">
    <source>
        <dbReference type="Google" id="ProtNLM"/>
    </source>
</evidence>
<feature type="region of interest" description="Disordered" evidence="3">
    <location>
        <begin position="528"/>
        <end position="548"/>
    </location>
</feature>
<proteinExistence type="predicted"/>
<feature type="transmembrane region" description="Helical" evidence="4">
    <location>
        <begin position="6"/>
        <end position="22"/>
    </location>
</feature>
<dbReference type="GO" id="GO:0032039">
    <property type="term" value="C:integrator complex"/>
    <property type="evidence" value="ECO:0007669"/>
    <property type="project" value="InterPro"/>
</dbReference>
<evidence type="ECO:0000256" key="2">
    <source>
        <dbReference type="ARBA" id="ARBA00023242"/>
    </source>
</evidence>
<reference evidence="5 6" key="1">
    <citation type="journal article" date="2010" name="Science">
        <title>Genomic analysis of organismal complexity in the multicellular green alga Volvox carteri.</title>
        <authorList>
            <person name="Prochnik S.E."/>
            <person name="Umen J."/>
            <person name="Nedelcu A.M."/>
            <person name="Hallmann A."/>
            <person name="Miller S.M."/>
            <person name="Nishii I."/>
            <person name="Ferris P."/>
            <person name="Kuo A."/>
            <person name="Mitros T."/>
            <person name="Fritz-Laylin L.K."/>
            <person name="Hellsten U."/>
            <person name="Chapman J."/>
            <person name="Simakov O."/>
            <person name="Rensing S.A."/>
            <person name="Terry A."/>
            <person name="Pangilinan J."/>
            <person name="Kapitonov V."/>
            <person name="Jurka J."/>
            <person name="Salamov A."/>
            <person name="Shapiro H."/>
            <person name="Schmutz J."/>
            <person name="Grimwood J."/>
            <person name="Lindquist E."/>
            <person name="Lucas S."/>
            <person name="Grigoriev I.V."/>
            <person name="Schmitt R."/>
            <person name="Kirk D."/>
            <person name="Rokhsar D.S."/>
        </authorList>
    </citation>
    <scope>NUCLEOTIDE SEQUENCE [LARGE SCALE GENOMIC DNA]</scope>
    <source>
        <strain evidence="6">f. Nagariensis / Eve</strain>
    </source>
</reference>
<keyword evidence="6" id="KW-1185">Reference proteome</keyword>
<dbReference type="Gene3D" id="3.40.50.10890">
    <property type="match status" value="1"/>
</dbReference>
<dbReference type="GO" id="GO:0034472">
    <property type="term" value="P:snRNA 3'-end processing"/>
    <property type="evidence" value="ECO:0007669"/>
    <property type="project" value="TreeGrafter"/>
</dbReference>
<sequence>MDLQDAAVLIAVAIIILCHLLLKVKRRGHVRRASLDVPPATGSSASSASTTGSISISRLPQAPGCGASLPRPLASSPRVNSSSIRPPRSPVAAAKLALPSPRRLQSPRQQPQPACCKVAPVSQLNVLRSPQQRLLPASCKASPLPLPPPPPRTPLQHRPFHRSEQIPKNMPLEVQKSAGCKEQAQRKEQHRELLESSQRGEGEQLGERGSAASGLSCYLSALADAGAPAGEQQMKFTTPRAVDSADPPNTCESCVSPFTILGASPSLRRANPTSVLLRAAEIEARSKSSGGANVGDESIGHRVRVSIGGGRSSCGGSSGSNSNNLDFDSIAFGGLSGSGVCSAGGGSSSSGRGSSGGGSVTMVSTSTRLFSSTGGGSSSSCCSRSNDRAGMSGKIGTSGMSFLAFARATQMDALAGSPPVSPAKADAQAEASLLQTLEIHAALISSPEALLALPYLLQPNAYDIDSYNGADNRGGSAAAAAATDSGWFPGAAWHHMGPIRGPVYSTQAALDAAEQLAAERLAAEEAAAATVSVAGPPPRRQPPPPLPRSVDLGWEPLSDAQEALLATCWRHRAPWRAVRYCLDRVRPVRYGQVVPLDSYELTAVAYSSGSGFGRAVWQIADGSERCRTVLYLPDAAAAHPFAPPMPLNLVSAPDALILGPDCLAPFPPSRPPQYHHHHHHQRVKEEVLRAVVGGGSCLIPVYPTGEAWELLEGLAGALTSADLPHVPLMYIGPRSGTSLALASVSLESLAPERQAAVYVPQHPFAFDALMQAGRLVVGSSLQDPEVQRCLAAGCPRVVALAAADSLSYRGGPALELLLRFGPDPRNLLLLPHAAPPAALRGIQRLYDKAAAAAATAAPPAQPATLGRSALPPPPPLRMRIIRAPLRGGGGSAAVPSVESASAAGPSPASIVELLSRLQPRHLLATKRDLALLRQHQQLQQLQQLQPQQHMAGGLMPAGTPSHQGTTTRELPLLPPLARETVVPYDWLHQARVTLPRNVHSAMVSSELLQRLQWLQGGPGLQLARLNCLMVFRDGAWHADPVPGGAASADSVAAAAALTAGGTVAADQLLLLAAAETSTATPGQPALGPLLEALAGHGITRVRMESAGSTDVQRVCVRVVLDDGLTELRAALRTPAISVLYREYSIPGATQLVHVGALERSPGVRTT</sequence>
<evidence type="ECO:0000256" key="3">
    <source>
        <dbReference type="SAM" id="MobiDB-lite"/>
    </source>
</evidence>
<evidence type="ECO:0000313" key="6">
    <source>
        <dbReference type="Proteomes" id="UP000001058"/>
    </source>
</evidence>
<keyword evidence="4" id="KW-1133">Transmembrane helix</keyword>
<accession>D8TNC8</accession>
<feature type="region of interest" description="Disordered" evidence="3">
    <location>
        <begin position="138"/>
        <end position="158"/>
    </location>
</feature>
<dbReference type="AlphaFoldDB" id="D8TNC8"/>
<feature type="compositionally biased region" description="Pro residues" evidence="3">
    <location>
        <begin position="535"/>
        <end position="547"/>
    </location>
</feature>
<dbReference type="eggNOG" id="KOG1138">
    <property type="taxonomic scope" value="Eukaryota"/>
</dbReference>
<gene>
    <name evidence="5" type="ORF">VOLCADRAFT_103614</name>
</gene>
<dbReference type="EMBL" id="GL378329">
    <property type="protein sequence ID" value="EFJ50967.1"/>
    <property type="molecule type" value="Genomic_DNA"/>
</dbReference>
<dbReference type="OrthoDB" id="548178at2759"/>
<dbReference type="KEGG" id="vcn:VOLCADRAFT_103614"/>
<feature type="region of interest" description="Disordered" evidence="3">
    <location>
        <begin position="856"/>
        <end position="875"/>
    </location>
</feature>
<dbReference type="InterPro" id="IPR036866">
    <property type="entry name" value="RibonucZ/Hydroxyglut_hydro"/>
</dbReference>
<feature type="region of interest" description="Disordered" evidence="3">
    <location>
        <begin position="176"/>
        <end position="208"/>
    </location>
</feature>
<name>D8TNC8_VOLCA</name>
<dbReference type="PANTHER" id="PTHR46094:SF1">
    <property type="entry name" value="INTEGRATOR COMPLEX SUBUNIT 9"/>
    <property type="match status" value="1"/>
</dbReference>
<protein>
    <recommendedName>
        <fullName evidence="7">Beta-Casp domain-containing protein</fullName>
    </recommendedName>
</protein>
<keyword evidence="4" id="KW-0812">Transmembrane</keyword>
<dbReference type="RefSeq" id="XP_002947979.1">
    <property type="nucleotide sequence ID" value="XM_002947933.1"/>
</dbReference>
<evidence type="ECO:0000256" key="4">
    <source>
        <dbReference type="SAM" id="Phobius"/>
    </source>
</evidence>
<dbReference type="InterPro" id="IPR027074">
    <property type="entry name" value="Integrator_9su"/>
</dbReference>
<feature type="region of interest" description="Disordered" evidence="3">
    <location>
        <begin position="343"/>
        <end position="362"/>
    </location>
</feature>